<accession>A0A9W9C328</accession>
<protein>
    <recommendedName>
        <fullName evidence="4">Heme oxygenase-like protein</fullName>
    </recommendedName>
</protein>
<dbReference type="Gene3D" id="1.20.910.10">
    <property type="entry name" value="Heme oxygenase-like"/>
    <property type="match status" value="2"/>
</dbReference>
<evidence type="ECO:0000256" key="1">
    <source>
        <dbReference type="SAM" id="MobiDB-lite"/>
    </source>
</evidence>
<evidence type="ECO:0000313" key="3">
    <source>
        <dbReference type="Proteomes" id="UP001140562"/>
    </source>
</evidence>
<dbReference type="SUPFAM" id="SSF48613">
    <property type="entry name" value="Heme oxygenase-like"/>
    <property type="match status" value="1"/>
</dbReference>
<gene>
    <name evidence="2" type="ORF">N0V87_003120</name>
</gene>
<feature type="region of interest" description="Disordered" evidence="1">
    <location>
        <begin position="69"/>
        <end position="125"/>
    </location>
</feature>
<dbReference type="CDD" id="cd19357">
    <property type="entry name" value="TenA_E_At3g16990-like"/>
    <property type="match status" value="1"/>
</dbReference>
<dbReference type="AlphaFoldDB" id="A0A9W9C328"/>
<name>A0A9W9C328_9PLEO</name>
<evidence type="ECO:0008006" key="4">
    <source>
        <dbReference type="Google" id="ProtNLM"/>
    </source>
</evidence>
<proteinExistence type="predicted"/>
<dbReference type="OrthoDB" id="37730at2759"/>
<sequence length="428" mass="46704">MGRHANPDIRRAFVEFQDSDTPSKCNKVRCQHCGFVRAKNTTRQIEHLQECQAYLNSPDAQAHMMPGQASQSMVDPNMSQGPSAVLSGQQPNPNLQVHRRGPNTKRARDGQPIAPNPMQQHPAPSLTNHLLATCSRPFAQATQQPFLSHAGCGSLAAGPLLQWLVQDGHYSRGYIRFVGQLLAKIRLPQTQNSQFHPMYRTMDLLISALNNMRREMQFFEITATKYGLALTLIPNWTSPAFNKFVDATRALVDELANTTTARDGKEEMQRCDEIFRQICWLEQRFWPEVDGMGEEDEGAQLGGPAHMGPMGAGLDNGMNNNSMGNNHMGNQNMGSQNMNNGPINAGRMNSNSMNNNMGSSNMNGSIGAQMNRASMSGPMMGGQGMGNQNMSGQGMGGAAMNDDDGTPGNDDGRRNTIFANSSLEGQGS</sequence>
<dbReference type="InterPro" id="IPR053261">
    <property type="entry name" value="Polyketide-peptide_reg"/>
</dbReference>
<dbReference type="PANTHER" id="PTHR41813:SF2">
    <property type="entry name" value="REGULATOR PAB1642, PUTATIVE (AFU_ORTHOLOGUE AFUA_3G11955)-RELATED"/>
    <property type="match status" value="1"/>
</dbReference>
<evidence type="ECO:0000313" key="2">
    <source>
        <dbReference type="EMBL" id="KAJ4339679.1"/>
    </source>
</evidence>
<feature type="region of interest" description="Disordered" evidence="1">
    <location>
        <begin position="385"/>
        <end position="428"/>
    </location>
</feature>
<feature type="compositionally biased region" description="Polar residues" evidence="1">
    <location>
        <begin position="417"/>
        <end position="428"/>
    </location>
</feature>
<dbReference type="InterPro" id="IPR016084">
    <property type="entry name" value="Haem_Oase-like_multi-hlx"/>
</dbReference>
<organism evidence="2 3">
    <name type="scientific">Didymella glomerata</name>
    <dbReference type="NCBI Taxonomy" id="749621"/>
    <lineage>
        <taxon>Eukaryota</taxon>
        <taxon>Fungi</taxon>
        <taxon>Dikarya</taxon>
        <taxon>Ascomycota</taxon>
        <taxon>Pezizomycotina</taxon>
        <taxon>Dothideomycetes</taxon>
        <taxon>Pleosporomycetidae</taxon>
        <taxon>Pleosporales</taxon>
        <taxon>Pleosporineae</taxon>
        <taxon>Didymellaceae</taxon>
        <taxon>Didymella</taxon>
    </lineage>
</organism>
<feature type="compositionally biased region" description="Polar residues" evidence="1">
    <location>
        <begin position="69"/>
        <end position="95"/>
    </location>
</feature>
<dbReference type="Proteomes" id="UP001140562">
    <property type="component" value="Unassembled WGS sequence"/>
</dbReference>
<dbReference type="PANTHER" id="PTHR41813">
    <property type="entry name" value="REGULATOR PAB1642, PUTATIVE (AFU_ORTHOLOGUE AFUA_3G11955)-RELATED"/>
    <property type="match status" value="1"/>
</dbReference>
<keyword evidence="3" id="KW-1185">Reference proteome</keyword>
<dbReference type="EMBL" id="JAPEUV010000021">
    <property type="protein sequence ID" value="KAJ4339679.1"/>
    <property type="molecule type" value="Genomic_DNA"/>
</dbReference>
<comment type="caution">
    <text evidence="2">The sequence shown here is derived from an EMBL/GenBank/DDBJ whole genome shotgun (WGS) entry which is preliminary data.</text>
</comment>
<reference evidence="2" key="1">
    <citation type="submission" date="2022-10" db="EMBL/GenBank/DDBJ databases">
        <title>Tapping the CABI collections for fungal endophytes: first genome assemblies for Collariella, Neodidymelliopsis, Ascochyta clinopodiicola, Didymella pomorum, Didymosphaeria variabile, Neocosmospora piperis and Neocucurbitaria cava.</title>
        <authorList>
            <person name="Hill R."/>
        </authorList>
    </citation>
    <scope>NUCLEOTIDE SEQUENCE</scope>
    <source>
        <strain evidence="2">IMI 360193</strain>
    </source>
</reference>